<feature type="domain" description="Zn(2)-C6 fungal-type" evidence="4">
    <location>
        <begin position="32"/>
        <end position="61"/>
    </location>
</feature>
<dbReference type="InterPro" id="IPR001138">
    <property type="entry name" value="Zn2Cys6_DnaBD"/>
</dbReference>
<feature type="compositionally biased region" description="Low complexity" evidence="3">
    <location>
        <begin position="281"/>
        <end position="310"/>
    </location>
</feature>
<dbReference type="PROSITE" id="PS50048">
    <property type="entry name" value="ZN2_CY6_FUNGAL_2"/>
    <property type="match status" value="1"/>
</dbReference>
<proteinExistence type="predicted"/>
<dbReference type="InParanoid" id="A0A1X2H7Q3"/>
<feature type="region of interest" description="Disordered" evidence="3">
    <location>
        <begin position="1"/>
        <end position="28"/>
    </location>
</feature>
<dbReference type="PANTHER" id="PTHR47659:SF4">
    <property type="entry name" value="ZN(II)2CYS6 TRANSCRIPTION FACTOR (EUROFUNG)"/>
    <property type="match status" value="1"/>
</dbReference>
<dbReference type="InterPro" id="IPR050335">
    <property type="entry name" value="ERT1_acuK_gluconeogen_tf"/>
</dbReference>
<dbReference type="SUPFAM" id="SSF55785">
    <property type="entry name" value="PYP-like sensor domain (PAS domain)"/>
    <property type="match status" value="1"/>
</dbReference>
<evidence type="ECO:0000256" key="3">
    <source>
        <dbReference type="SAM" id="MobiDB-lite"/>
    </source>
</evidence>
<dbReference type="GO" id="GO:0000981">
    <property type="term" value="F:DNA-binding transcription factor activity, RNA polymerase II-specific"/>
    <property type="evidence" value="ECO:0007669"/>
    <property type="project" value="InterPro"/>
</dbReference>
<dbReference type="PANTHER" id="PTHR47659">
    <property type="entry name" value="ZN(II)2CYS6 TRANSCRIPTION FACTOR (EUROFUNG)-RELATED"/>
    <property type="match status" value="1"/>
</dbReference>
<evidence type="ECO:0000259" key="4">
    <source>
        <dbReference type="PROSITE" id="PS50048"/>
    </source>
</evidence>
<dbReference type="Proteomes" id="UP000242180">
    <property type="component" value="Unassembled WGS sequence"/>
</dbReference>
<dbReference type="PROSITE" id="PS00463">
    <property type="entry name" value="ZN2_CY6_FUNGAL_1"/>
    <property type="match status" value="1"/>
</dbReference>
<evidence type="ECO:0000256" key="2">
    <source>
        <dbReference type="ARBA" id="ARBA00023242"/>
    </source>
</evidence>
<protein>
    <recommendedName>
        <fullName evidence="8">Zn(2)-C6 fungal-type domain-containing protein</fullName>
    </recommendedName>
</protein>
<dbReference type="EMBL" id="MCGN01000007">
    <property type="protein sequence ID" value="ORY94571.1"/>
    <property type="molecule type" value="Genomic_DNA"/>
</dbReference>
<feature type="region of interest" description="Disordered" evidence="3">
    <location>
        <begin position="263"/>
        <end position="314"/>
    </location>
</feature>
<reference evidence="6 7" key="1">
    <citation type="submission" date="2016-07" db="EMBL/GenBank/DDBJ databases">
        <title>Pervasive Adenine N6-methylation of Active Genes in Fungi.</title>
        <authorList>
            <consortium name="DOE Joint Genome Institute"/>
            <person name="Mondo S.J."/>
            <person name="Dannebaum R.O."/>
            <person name="Kuo R.C."/>
            <person name="Labutti K."/>
            <person name="Haridas S."/>
            <person name="Kuo A."/>
            <person name="Salamov A."/>
            <person name="Ahrendt S.R."/>
            <person name="Lipzen A."/>
            <person name="Sullivan W."/>
            <person name="Andreopoulos W.B."/>
            <person name="Clum A."/>
            <person name="Lindquist E."/>
            <person name="Daum C."/>
            <person name="Ramamoorthy G.K."/>
            <person name="Gryganskyi A."/>
            <person name="Culley D."/>
            <person name="Magnuson J.K."/>
            <person name="James T.Y."/>
            <person name="O'Malley M.A."/>
            <person name="Stajich J.E."/>
            <person name="Spatafora J.W."/>
            <person name="Visel A."/>
            <person name="Grigoriev I.V."/>
        </authorList>
    </citation>
    <scope>NUCLEOTIDE SEQUENCE [LARGE SCALE GENOMIC DNA]</scope>
    <source>
        <strain evidence="6 7">NRRL 2496</strain>
    </source>
</reference>
<sequence>MPPYCSSPSSPELSSEKNMTGKRSNKSHVPTACINCKKAHLACDLSRPCKRCVSLGKIDTCYDIQHKKRGRPKLRDKRVRTKDEDCCRQSHQREPSTLVPGFITSSFQMTQRPEGTSENADASAAPAPIMTMFLWMDMRCARASDEALDLLGAYPQELAHRSIYDLVDSEQLQHIHQRFQRAVYPSATKTNDDRLLTVPPPSLVAIANGSQTLADTLIFRKSQQAMDARFYIGGGLGADLFQHETLQNAYLVCLLTPRPEPTPRTILLVSDPQRIEDTYPSSTSSIRSSGGGSTSSSSTSGSSNSSVVSSRHAQPSIPLDLEHPYWEQEDEQQDIKLVWMQPHDILYPQAHTQPLSAATTTTINTTVSAPTTTVTTRPSLTPVSIPHAAPSISCISTSQNLLDQSLGTPSSLLAWPPMPSYPDLLPGE</sequence>
<dbReference type="OrthoDB" id="1555531at2759"/>
<keyword evidence="2" id="KW-0539">Nucleus</keyword>
<dbReference type="CDD" id="cd00067">
    <property type="entry name" value="GAL4"/>
    <property type="match status" value="1"/>
</dbReference>
<evidence type="ECO:0008006" key="8">
    <source>
        <dbReference type="Google" id="ProtNLM"/>
    </source>
</evidence>
<dbReference type="AlphaFoldDB" id="A0A1X2H7Q3"/>
<dbReference type="PROSITE" id="PS50112">
    <property type="entry name" value="PAS"/>
    <property type="match status" value="1"/>
</dbReference>
<keyword evidence="1" id="KW-0479">Metal-binding</keyword>
<gene>
    <name evidence="6" type="ORF">BCR43DRAFT_494236</name>
</gene>
<comment type="caution">
    <text evidence="6">The sequence shown here is derived from an EMBL/GenBank/DDBJ whole genome shotgun (WGS) entry which is preliminary data.</text>
</comment>
<dbReference type="SUPFAM" id="SSF57701">
    <property type="entry name" value="Zn2/Cys6 DNA-binding domain"/>
    <property type="match status" value="1"/>
</dbReference>
<keyword evidence="7" id="KW-1185">Reference proteome</keyword>
<dbReference type="Pfam" id="PF00172">
    <property type="entry name" value="Zn_clus"/>
    <property type="match status" value="1"/>
</dbReference>
<feature type="domain" description="PAS" evidence="5">
    <location>
        <begin position="144"/>
        <end position="186"/>
    </location>
</feature>
<feature type="compositionally biased region" description="Low complexity" evidence="3">
    <location>
        <begin position="1"/>
        <end position="13"/>
    </location>
</feature>
<evidence type="ECO:0000313" key="6">
    <source>
        <dbReference type="EMBL" id="ORY94571.1"/>
    </source>
</evidence>
<accession>A0A1X2H7Q3</accession>
<dbReference type="STRING" id="13706.A0A1X2H7Q3"/>
<organism evidence="6 7">
    <name type="scientific">Syncephalastrum racemosum</name>
    <name type="common">Filamentous fungus</name>
    <dbReference type="NCBI Taxonomy" id="13706"/>
    <lineage>
        <taxon>Eukaryota</taxon>
        <taxon>Fungi</taxon>
        <taxon>Fungi incertae sedis</taxon>
        <taxon>Mucoromycota</taxon>
        <taxon>Mucoromycotina</taxon>
        <taxon>Mucoromycetes</taxon>
        <taxon>Mucorales</taxon>
        <taxon>Syncephalastraceae</taxon>
        <taxon>Syncephalastrum</taxon>
    </lineage>
</organism>
<evidence type="ECO:0000313" key="7">
    <source>
        <dbReference type="Proteomes" id="UP000242180"/>
    </source>
</evidence>
<dbReference type="InterPro" id="IPR035965">
    <property type="entry name" value="PAS-like_dom_sf"/>
</dbReference>
<dbReference type="InterPro" id="IPR036864">
    <property type="entry name" value="Zn2-C6_fun-type_DNA-bd_sf"/>
</dbReference>
<dbReference type="SMART" id="SM00066">
    <property type="entry name" value="GAL4"/>
    <property type="match status" value="1"/>
</dbReference>
<dbReference type="InterPro" id="IPR000014">
    <property type="entry name" value="PAS"/>
</dbReference>
<evidence type="ECO:0000259" key="5">
    <source>
        <dbReference type="PROSITE" id="PS50112"/>
    </source>
</evidence>
<evidence type="ECO:0000256" key="1">
    <source>
        <dbReference type="ARBA" id="ARBA00022723"/>
    </source>
</evidence>
<dbReference type="CDD" id="cd00130">
    <property type="entry name" value="PAS"/>
    <property type="match status" value="1"/>
</dbReference>
<dbReference type="GO" id="GO:0008270">
    <property type="term" value="F:zinc ion binding"/>
    <property type="evidence" value="ECO:0007669"/>
    <property type="project" value="InterPro"/>
</dbReference>
<name>A0A1X2H7Q3_SYNRA</name>
<dbReference type="Gene3D" id="4.10.240.10">
    <property type="entry name" value="Zn(2)-C6 fungal-type DNA-binding domain"/>
    <property type="match status" value="1"/>
</dbReference>